<dbReference type="AlphaFoldDB" id="A0A1H0N1X4"/>
<dbReference type="RefSeq" id="WP_089965768.1">
    <property type="nucleotide sequence ID" value="NZ_FNJM01000001.1"/>
</dbReference>
<feature type="domain" description="DUF1540" evidence="1">
    <location>
        <begin position="66"/>
        <end position="102"/>
    </location>
</feature>
<gene>
    <name evidence="2" type="ORF">SAMN04488529_101647</name>
</gene>
<sequence>MNKINCVVNNCSYNKSDICYSTRVNIGGKTANEECDTCCGSFLDKKLYSDLTNNVNTQCYCDCLICKVESCEHNYNNLCNLNSINVSGENAKIYSETNCASFNSK</sequence>
<dbReference type="OrthoDB" id="9792226at2"/>
<feature type="domain" description="DUF1540" evidence="1">
    <location>
        <begin position="4"/>
        <end position="42"/>
    </location>
</feature>
<dbReference type="Proteomes" id="UP000198597">
    <property type="component" value="Unassembled WGS sequence"/>
</dbReference>
<proteinExistence type="predicted"/>
<evidence type="ECO:0000259" key="1">
    <source>
        <dbReference type="Pfam" id="PF07561"/>
    </source>
</evidence>
<evidence type="ECO:0000313" key="3">
    <source>
        <dbReference type="Proteomes" id="UP000198597"/>
    </source>
</evidence>
<accession>A0A1H0N1X4</accession>
<name>A0A1H0N1X4_9CLOT</name>
<keyword evidence="3" id="KW-1185">Reference proteome</keyword>
<reference evidence="2 3" key="1">
    <citation type="submission" date="2016-10" db="EMBL/GenBank/DDBJ databases">
        <authorList>
            <person name="de Groot N.N."/>
        </authorList>
    </citation>
    <scope>NUCLEOTIDE SEQUENCE [LARGE SCALE GENOMIC DNA]</scope>
    <source>
        <strain evidence="2 3">DSM 12272</strain>
    </source>
</reference>
<organism evidence="2 3">
    <name type="scientific">Clostridium gasigenes</name>
    <dbReference type="NCBI Taxonomy" id="94869"/>
    <lineage>
        <taxon>Bacteria</taxon>
        <taxon>Bacillati</taxon>
        <taxon>Bacillota</taxon>
        <taxon>Clostridia</taxon>
        <taxon>Eubacteriales</taxon>
        <taxon>Clostridiaceae</taxon>
        <taxon>Clostridium</taxon>
    </lineage>
</organism>
<dbReference type="Pfam" id="PF07561">
    <property type="entry name" value="DUF1540"/>
    <property type="match status" value="2"/>
</dbReference>
<protein>
    <recommendedName>
        <fullName evidence="1">DUF1540 domain-containing protein</fullName>
    </recommendedName>
</protein>
<evidence type="ECO:0000313" key="2">
    <source>
        <dbReference type="EMBL" id="SDO86506.1"/>
    </source>
</evidence>
<dbReference type="EMBL" id="FNJM01000001">
    <property type="protein sequence ID" value="SDO86506.1"/>
    <property type="molecule type" value="Genomic_DNA"/>
</dbReference>
<dbReference type="STRING" id="94869.SAMN04488529_101647"/>
<dbReference type="InterPro" id="IPR011437">
    <property type="entry name" value="DUF1540"/>
</dbReference>